<dbReference type="EMBL" id="UGYW01000002">
    <property type="protein sequence ID" value="SUJ24674.1"/>
    <property type="molecule type" value="Genomic_DNA"/>
</dbReference>
<sequence>MEYPFFIPDNDPFVCLEEKEMAQLIPLFEKLKQEYTNRQKL</sequence>
<proteinExistence type="predicted"/>
<dbReference type="AlphaFoldDB" id="A0A380CN92"/>
<protein>
    <submittedName>
        <fullName evidence="1">Uncharacterized protein</fullName>
    </submittedName>
</protein>
<accession>A0A380CN92</accession>
<evidence type="ECO:0000313" key="1">
    <source>
        <dbReference type="EMBL" id="SUJ24674.1"/>
    </source>
</evidence>
<evidence type="ECO:0000313" key="2">
    <source>
        <dbReference type="Proteomes" id="UP000254893"/>
    </source>
</evidence>
<reference evidence="1 2" key="1">
    <citation type="submission" date="2018-06" db="EMBL/GenBank/DDBJ databases">
        <authorList>
            <consortium name="Pathogen Informatics"/>
            <person name="Doyle S."/>
        </authorList>
    </citation>
    <scope>NUCLEOTIDE SEQUENCE [LARGE SCALE GENOMIC DNA]</scope>
    <source>
        <strain evidence="1 2">NCTC11388</strain>
    </source>
</reference>
<gene>
    <name evidence="1" type="ORF">NCTC11388_03661</name>
</gene>
<name>A0A380CN92_SPHSI</name>
<dbReference type="Proteomes" id="UP000254893">
    <property type="component" value="Unassembled WGS sequence"/>
</dbReference>
<organism evidence="1 2">
    <name type="scientific">Sphingobacterium spiritivorum</name>
    <name type="common">Flavobacterium spiritivorum</name>
    <dbReference type="NCBI Taxonomy" id="258"/>
    <lineage>
        <taxon>Bacteria</taxon>
        <taxon>Pseudomonadati</taxon>
        <taxon>Bacteroidota</taxon>
        <taxon>Sphingobacteriia</taxon>
        <taxon>Sphingobacteriales</taxon>
        <taxon>Sphingobacteriaceae</taxon>
        <taxon>Sphingobacterium</taxon>
    </lineage>
</organism>